<dbReference type="Gene3D" id="3.40.50.300">
    <property type="entry name" value="P-loop containing nucleotide triphosphate hydrolases"/>
    <property type="match status" value="1"/>
</dbReference>
<sequence>MADDLSFTKNFGKFHHNSHISYLLSKSKLGLGQNPGKDWFNTIKKFYEELDGIPEISSVLRVLEHTENLEVIFDFEASSILDLDPTQSSSTSGSCDYKTGRLYLGAKHDFGAVLGTLAHEFTHLAVQIVYDNECNPYGIEDAQTKSDFAEIIEECRLKPEGDPIVKRVFTAYKNPEDWASELIVRVPHLLAYYYDERDDAILSGLEEDFRGLFEFFRVKILPDLLRSGFGYQFPEFSQDKFAPHPGRNSLHLRENLRFCFGKDLLHTLEGIPCIFAKISDFASGRSAGEICQAAQSELAPILVVDCSRDYLSLHPYWSWILKLDSRDYGLGGDDFWNFFNSKIRLILITNPKENWLNQNEDRKVRRLDLDYNWDDLTEDSQRILLQTRDINFQGKSIKFDQILQRNSRLCHEFLDKMLNQNEDIVIGEPPAVFDGDYYYIERKLIVAQIEANFPAELIRNPPSRMMVISDEVGVGKTTILKHISKEVKDIFPNFWVVRLNLMDFAEIFEEFLKKRVQILQLLLQILTFNNGAESELFIELLRSKRVIFLLDSFDELDPTHKPIIIEILQYLDQIKLDQIWITTRFYSEHNFGRFYSEHNFGRLFKMTSCYLEPLTLNDQLDYLSDYWRKFLGVPPTTSSTI</sequence>
<dbReference type="InterPro" id="IPR007111">
    <property type="entry name" value="NACHT_NTPase"/>
</dbReference>
<organism evidence="2 3">
    <name type="scientific">Popillia japonica</name>
    <name type="common">Japanese beetle</name>
    <dbReference type="NCBI Taxonomy" id="7064"/>
    <lineage>
        <taxon>Eukaryota</taxon>
        <taxon>Metazoa</taxon>
        <taxon>Ecdysozoa</taxon>
        <taxon>Arthropoda</taxon>
        <taxon>Hexapoda</taxon>
        <taxon>Insecta</taxon>
        <taxon>Pterygota</taxon>
        <taxon>Neoptera</taxon>
        <taxon>Endopterygota</taxon>
        <taxon>Coleoptera</taxon>
        <taxon>Polyphaga</taxon>
        <taxon>Scarabaeiformia</taxon>
        <taxon>Scarabaeidae</taxon>
        <taxon>Rutelinae</taxon>
        <taxon>Popillia</taxon>
    </lineage>
</organism>
<dbReference type="SUPFAM" id="SSF52540">
    <property type="entry name" value="P-loop containing nucleoside triphosphate hydrolases"/>
    <property type="match status" value="1"/>
</dbReference>
<keyword evidence="3" id="KW-1185">Reference proteome</keyword>
<feature type="domain" description="NACHT" evidence="1">
    <location>
        <begin position="464"/>
        <end position="556"/>
    </location>
</feature>
<dbReference type="InterPro" id="IPR027417">
    <property type="entry name" value="P-loop_NTPase"/>
</dbReference>
<protein>
    <recommendedName>
        <fullName evidence="1">NACHT domain-containing protein</fullName>
    </recommendedName>
</protein>
<dbReference type="AlphaFoldDB" id="A0AAW1MJ22"/>
<dbReference type="EMBL" id="JASPKY010000041">
    <property type="protein sequence ID" value="KAK9746275.1"/>
    <property type="molecule type" value="Genomic_DNA"/>
</dbReference>
<dbReference type="PROSITE" id="PS50837">
    <property type="entry name" value="NACHT"/>
    <property type="match status" value="1"/>
</dbReference>
<accession>A0AAW1MJ22</accession>
<evidence type="ECO:0000313" key="2">
    <source>
        <dbReference type="EMBL" id="KAK9746275.1"/>
    </source>
</evidence>
<proteinExistence type="predicted"/>
<evidence type="ECO:0000313" key="3">
    <source>
        <dbReference type="Proteomes" id="UP001458880"/>
    </source>
</evidence>
<dbReference type="Proteomes" id="UP001458880">
    <property type="component" value="Unassembled WGS sequence"/>
</dbReference>
<reference evidence="2 3" key="1">
    <citation type="journal article" date="2024" name="BMC Genomics">
        <title>De novo assembly and annotation of Popillia japonica's genome with initial clues to its potential as an invasive pest.</title>
        <authorList>
            <person name="Cucini C."/>
            <person name="Boschi S."/>
            <person name="Funari R."/>
            <person name="Cardaioli E."/>
            <person name="Iannotti N."/>
            <person name="Marturano G."/>
            <person name="Paoli F."/>
            <person name="Bruttini M."/>
            <person name="Carapelli A."/>
            <person name="Frati F."/>
            <person name="Nardi F."/>
        </authorList>
    </citation>
    <scope>NUCLEOTIDE SEQUENCE [LARGE SCALE GENOMIC DNA]</scope>
    <source>
        <strain evidence="2">DMR45628</strain>
    </source>
</reference>
<name>A0AAW1MJ22_POPJA</name>
<evidence type="ECO:0000259" key="1">
    <source>
        <dbReference type="PROSITE" id="PS50837"/>
    </source>
</evidence>
<gene>
    <name evidence="2" type="ORF">QE152_g6310</name>
</gene>
<comment type="caution">
    <text evidence="2">The sequence shown here is derived from an EMBL/GenBank/DDBJ whole genome shotgun (WGS) entry which is preliminary data.</text>
</comment>